<keyword evidence="3" id="KW-1185">Reference proteome</keyword>
<gene>
    <name evidence="2" type="ORF">E2C01_029123</name>
</gene>
<evidence type="ECO:0000313" key="3">
    <source>
        <dbReference type="Proteomes" id="UP000324222"/>
    </source>
</evidence>
<protein>
    <submittedName>
        <fullName evidence="2">Uncharacterized protein</fullName>
    </submittedName>
</protein>
<accession>A0A5B7EQN6</accession>
<dbReference type="EMBL" id="VSRR010003325">
    <property type="protein sequence ID" value="MPC35695.1"/>
    <property type="molecule type" value="Genomic_DNA"/>
</dbReference>
<sequence>MERSTCLPPDPPSSHIPLGASLARLPTSPSTCPSQFHRYYASPIAVPSSRHPHHLQRALKTATASHDAAAAANTYCHSSAS</sequence>
<evidence type="ECO:0000256" key="1">
    <source>
        <dbReference type="SAM" id="MobiDB-lite"/>
    </source>
</evidence>
<comment type="caution">
    <text evidence="2">The sequence shown here is derived from an EMBL/GenBank/DDBJ whole genome shotgun (WGS) entry which is preliminary data.</text>
</comment>
<feature type="region of interest" description="Disordered" evidence="1">
    <location>
        <begin position="1"/>
        <end position="20"/>
    </location>
</feature>
<name>A0A5B7EQN6_PORTR</name>
<dbReference type="AlphaFoldDB" id="A0A5B7EQN6"/>
<proteinExistence type="predicted"/>
<reference evidence="2 3" key="1">
    <citation type="submission" date="2019-05" db="EMBL/GenBank/DDBJ databases">
        <title>Another draft genome of Portunus trituberculatus and its Hox gene families provides insights of decapod evolution.</title>
        <authorList>
            <person name="Jeong J.-H."/>
            <person name="Song I."/>
            <person name="Kim S."/>
            <person name="Choi T."/>
            <person name="Kim D."/>
            <person name="Ryu S."/>
            <person name="Kim W."/>
        </authorList>
    </citation>
    <scope>NUCLEOTIDE SEQUENCE [LARGE SCALE GENOMIC DNA]</scope>
    <source>
        <tissue evidence="2">Muscle</tissue>
    </source>
</reference>
<dbReference type="Proteomes" id="UP000324222">
    <property type="component" value="Unassembled WGS sequence"/>
</dbReference>
<evidence type="ECO:0000313" key="2">
    <source>
        <dbReference type="EMBL" id="MPC35695.1"/>
    </source>
</evidence>
<organism evidence="2 3">
    <name type="scientific">Portunus trituberculatus</name>
    <name type="common">Swimming crab</name>
    <name type="synonym">Neptunus trituberculatus</name>
    <dbReference type="NCBI Taxonomy" id="210409"/>
    <lineage>
        <taxon>Eukaryota</taxon>
        <taxon>Metazoa</taxon>
        <taxon>Ecdysozoa</taxon>
        <taxon>Arthropoda</taxon>
        <taxon>Crustacea</taxon>
        <taxon>Multicrustacea</taxon>
        <taxon>Malacostraca</taxon>
        <taxon>Eumalacostraca</taxon>
        <taxon>Eucarida</taxon>
        <taxon>Decapoda</taxon>
        <taxon>Pleocyemata</taxon>
        <taxon>Brachyura</taxon>
        <taxon>Eubrachyura</taxon>
        <taxon>Portunoidea</taxon>
        <taxon>Portunidae</taxon>
        <taxon>Portuninae</taxon>
        <taxon>Portunus</taxon>
    </lineage>
</organism>